<comment type="caution">
    <text evidence="7">The sequence shown here is derived from an EMBL/GenBank/DDBJ whole genome shotgun (WGS) entry which is preliminary data.</text>
</comment>
<organism evidence="7 8">
    <name type="scientific">Planotetraspora phitsanulokensis</name>
    <dbReference type="NCBI Taxonomy" id="575192"/>
    <lineage>
        <taxon>Bacteria</taxon>
        <taxon>Bacillati</taxon>
        <taxon>Actinomycetota</taxon>
        <taxon>Actinomycetes</taxon>
        <taxon>Streptosporangiales</taxon>
        <taxon>Streptosporangiaceae</taxon>
        <taxon>Planotetraspora</taxon>
    </lineage>
</organism>
<feature type="active site" description="Proton acceptor" evidence="4">
    <location>
        <position position="195"/>
    </location>
</feature>
<dbReference type="InterPro" id="IPR016035">
    <property type="entry name" value="Acyl_Trfase/lysoPLipase"/>
</dbReference>
<dbReference type="PROSITE" id="PS51635">
    <property type="entry name" value="PNPLA"/>
    <property type="match status" value="1"/>
</dbReference>
<evidence type="ECO:0000256" key="3">
    <source>
        <dbReference type="ARBA" id="ARBA00023098"/>
    </source>
</evidence>
<dbReference type="InterPro" id="IPR050301">
    <property type="entry name" value="NTE"/>
</dbReference>
<dbReference type="Proteomes" id="UP000622547">
    <property type="component" value="Unassembled WGS sequence"/>
</dbReference>
<keyword evidence="3 4" id="KW-0443">Lipid metabolism</keyword>
<dbReference type="PANTHER" id="PTHR14226">
    <property type="entry name" value="NEUROPATHY TARGET ESTERASE/SWISS CHEESE D.MELANOGASTER"/>
    <property type="match status" value="1"/>
</dbReference>
<keyword evidence="1 4" id="KW-0378">Hydrolase</keyword>
<evidence type="ECO:0000256" key="2">
    <source>
        <dbReference type="ARBA" id="ARBA00022963"/>
    </source>
</evidence>
<dbReference type="Pfam" id="PF01734">
    <property type="entry name" value="Patatin"/>
    <property type="match status" value="1"/>
</dbReference>
<dbReference type="EMBL" id="BOOP01000010">
    <property type="protein sequence ID" value="GII37824.1"/>
    <property type="molecule type" value="Genomic_DNA"/>
</dbReference>
<dbReference type="GO" id="GO:0016042">
    <property type="term" value="P:lipid catabolic process"/>
    <property type="evidence" value="ECO:0007669"/>
    <property type="project" value="UniProtKB-UniRule"/>
</dbReference>
<protein>
    <submittedName>
        <fullName evidence="7">Patatin</fullName>
    </submittedName>
</protein>
<reference evidence="7 8" key="1">
    <citation type="submission" date="2021-01" db="EMBL/GenBank/DDBJ databases">
        <title>Whole genome shotgun sequence of Planotetraspora phitsanulokensis NBRC 104273.</title>
        <authorList>
            <person name="Komaki H."/>
            <person name="Tamura T."/>
        </authorList>
    </citation>
    <scope>NUCLEOTIDE SEQUENCE [LARGE SCALE GENOMIC DNA]</scope>
    <source>
        <strain evidence="7 8">NBRC 104273</strain>
    </source>
</reference>
<dbReference type="Gene3D" id="3.40.1090.10">
    <property type="entry name" value="Cytosolic phospholipase A2 catalytic domain"/>
    <property type="match status" value="2"/>
</dbReference>
<dbReference type="InterPro" id="IPR002641">
    <property type="entry name" value="PNPLA_dom"/>
</dbReference>
<evidence type="ECO:0000256" key="5">
    <source>
        <dbReference type="SAM" id="MobiDB-lite"/>
    </source>
</evidence>
<dbReference type="GO" id="GO:0016787">
    <property type="term" value="F:hydrolase activity"/>
    <property type="evidence" value="ECO:0007669"/>
    <property type="project" value="UniProtKB-UniRule"/>
</dbReference>
<dbReference type="RefSeq" id="WP_204073512.1">
    <property type="nucleotide sequence ID" value="NZ_BAABHI010000013.1"/>
</dbReference>
<feature type="short sequence motif" description="GXSXG" evidence="4">
    <location>
        <begin position="35"/>
        <end position="39"/>
    </location>
</feature>
<evidence type="ECO:0000256" key="1">
    <source>
        <dbReference type="ARBA" id="ARBA00022801"/>
    </source>
</evidence>
<evidence type="ECO:0000256" key="4">
    <source>
        <dbReference type="PROSITE-ProRule" id="PRU01161"/>
    </source>
</evidence>
<feature type="active site" description="Nucleophile" evidence="4">
    <location>
        <position position="37"/>
    </location>
</feature>
<feature type="domain" description="PNPLA" evidence="6">
    <location>
        <begin position="4"/>
        <end position="208"/>
    </location>
</feature>
<keyword evidence="8" id="KW-1185">Reference proteome</keyword>
<evidence type="ECO:0000313" key="7">
    <source>
        <dbReference type="EMBL" id="GII37824.1"/>
    </source>
</evidence>
<evidence type="ECO:0000259" key="6">
    <source>
        <dbReference type="PROSITE" id="PS51635"/>
    </source>
</evidence>
<feature type="short sequence motif" description="GXGXXG" evidence="4">
    <location>
        <begin position="8"/>
        <end position="13"/>
    </location>
</feature>
<feature type="short sequence motif" description="DGA/G" evidence="4">
    <location>
        <begin position="195"/>
        <end position="197"/>
    </location>
</feature>
<feature type="region of interest" description="Disordered" evidence="5">
    <location>
        <begin position="311"/>
        <end position="339"/>
    </location>
</feature>
<sequence length="339" mass="36791">MRAFVLWGAGSLGAAQVGMLRALTEQGIRADLVVGASVGALNAAHHATHPSAEGVEDLAKLWLSVGRHDVYPLSAAEMAHVLAQYLPWHPLRGGLRALGLRNYAFPVNPLTIEAVATGRRNHLFDNKALARFLERALPIDRLENTEIRLAVLAADARNGDPVLLSRGPALPALLASTAIPGLYPTVEVDGRMLMDGGLARHTTLDAAVTCGADEVYVLSPGFSCRLPSLPSSVIGMMLHAYNLLAEQRMAASIARVEQPTRLHLLPPLCPVDVLPIDFRRTADLITMASDVTRRWLEGDQDTRSVRTRLLEGFHPAHDDRPTGPAHRRDSRPAPEPPRR</sequence>
<gene>
    <name evidence="7" type="ORF">Pph01_28270</name>
</gene>
<dbReference type="SUPFAM" id="SSF52151">
    <property type="entry name" value="FabD/lysophospholipase-like"/>
    <property type="match status" value="1"/>
</dbReference>
<proteinExistence type="predicted"/>
<name>A0A8J3U3N7_9ACTN</name>
<keyword evidence="2 4" id="KW-0442">Lipid degradation</keyword>
<dbReference type="AlphaFoldDB" id="A0A8J3U3N7"/>
<dbReference type="PANTHER" id="PTHR14226:SF57">
    <property type="entry name" value="BLR7027 PROTEIN"/>
    <property type="match status" value="1"/>
</dbReference>
<evidence type="ECO:0000313" key="8">
    <source>
        <dbReference type="Proteomes" id="UP000622547"/>
    </source>
</evidence>
<accession>A0A8J3U3N7</accession>